<keyword evidence="3" id="KW-1185">Reference proteome</keyword>
<dbReference type="PANTHER" id="PTHR46328">
    <property type="entry name" value="FAR-RED IMPAIRED RESPONSIVE (FAR1) FAMILY PROTEIN-RELATED"/>
    <property type="match status" value="1"/>
</dbReference>
<accession>A0AAV9BPC8</accession>
<dbReference type="Proteomes" id="UP001179952">
    <property type="component" value="Unassembled WGS sequence"/>
</dbReference>
<reference evidence="2" key="1">
    <citation type="journal article" date="2023" name="Nat. Commun.">
        <title>Diploid and tetraploid genomes of Acorus and the evolution of monocots.</title>
        <authorList>
            <person name="Ma L."/>
            <person name="Liu K.W."/>
            <person name="Li Z."/>
            <person name="Hsiao Y.Y."/>
            <person name="Qi Y."/>
            <person name="Fu T."/>
            <person name="Tang G.D."/>
            <person name="Zhang D."/>
            <person name="Sun W.H."/>
            <person name="Liu D.K."/>
            <person name="Li Y."/>
            <person name="Chen G.Z."/>
            <person name="Liu X.D."/>
            <person name="Liao X.Y."/>
            <person name="Jiang Y.T."/>
            <person name="Yu X."/>
            <person name="Hao Y."/>
            <person name="Huang J."/>
            <person name="Zhao X.W."/>
            <person name="Ke S."/>
            <person name="Chen Y.Y."/>
            <person name="Wu W.L."/>
            <person name="Hsu J.L."/>
            <person name="Lin Y.F."/>
            <person name="Huang M.D."/>
            <person name="Li C.Y."/>
            <person name="Huang L."/>
            <person name="Wang Z.W."/>
            <person name="Zhao X."/>
            <person name="Zhong W.Y."/>
            <person name="Peng D.H."/>
            <person name="Ahmad S."/>
            <person name="Lan S."/>
            <person name="Zhang J.S."/>
            <person name="Tsai W.C."/>
            <person name="Van de Peer Y."/>
            <person name="Liu Z.J."/>
        </authorList>
    </citation>
    <scope>NUCLEOTIDE SEQUENCE</scope>
    <source>
        <strain evidence="2">SCP</strain>
    </source>
</reference>
<evidence type="ECO:0000313" key="3">
    <source>
        <dbReference type="Proteomes" id="UP001179952"/>
    </source>
</evidence>
<name>A0AAV9BPC8_ACOGR</name>
<protein>
    <recommendedName>
        <fullName evidence="1">FAR1 domain-containing protein</fullName>
    </recommendedName>
</protein>
<dbReference type="InterPro" id="IPR004330">
    <property type="entry name" value="FAR1_DNA_bnd_dom"/>
</dbReference>
<comment type="caution">
    <text evidence="2">The sequence shown here is derived from an EMBL/GenBank/DDBJ whole genome shotgun (WGS) entry which is preliminary data.</text>
</comment>
<proteinExistence type="predicted"/>
<gene>
    <name evidence="2" type="ORF">QJS04_geneDACA014739</name>
</gene>
<evidence type="ECO:0000313" key="2">
    <source>
        <dbReference type="EMBL" id="KAK1278580.1"/>
    </source>
</evidence>
<dbReference type="AlphaFoldDB" id="A0AAV9BPC8"/>
<evidence type="ECO:0000259" key="1">
    <source>
        <dbReference type="Pfam" id="PF03101"/>
    </source>
</evidence>
<dbReference type="EMBL" id="JAUJYN010000002">
    <property type="protein sequence ID" value="KAK1278580.1"/>
    <property type="molecule type" value="Genomic_DNA"/>
</dbReference>
<reference evidence="2" key="2">
    <citation type="submission" date="2023-06" db="EMBL/GenBank/DDBJ databases">
        <authorList>
            <person name="Ma L."/>
            <person name="Liu K.-W."/>
            <person name="Li Z."/>
            <person name="Hsiao Y.-Y."/>
            <person name="Qi Y."/>
            <person name="Fu T."/>
            <person name="Tang G."/>
            <person name="Zhang D."/>
            <person name="Sun W.-H."/>
            <person name="Liu D.-K."/>
            <person name="Li Y."/>
            <person name="Chen G.-Z."/>
            <person name="Liu X.-D."/>
            <person name="Liao X.-Y."/>
            <person name="Jiang Y.-T."/>
            <person name="Yu X."/>
            <person name="Hao Y."/>
            <person name="Huang J."/>
            <person name="Zhao X.-W."/>
            <person name="Ke S."/>
            <person name="Chen Y.-Y."/>
            <person name="Wu W.-L."/>
            <person name="Hsu J.-L."/>
            <person name="Lin Y.-F."/>
            <person name="Huang M.-D."/>
            <person name="Li C.-Y."/>
            <person name="Huang L."/>
            <person name="Wang Z.-W."/>
            <person name="Zhao X."/>
            <person name="Zhong W.-Y."/>
            <person name="Peng D.-H."/>
            <person name="Ahmad S."/>
            <person name="Lan S."/>
            <person name="Zhang J.-S."/>
            <person name="Tsai W.-C."/>
            <person name="Van De Peer Y."/>
            <person name="Liu Z.-J."/>
        </authorList>
    </citation>
    <scope>NUCLEOTIDE SEQUENCE</scope>
    <source>
        <strain evidence="2">SCP</strain>
        <tissue evidence="2">Leaves</tissue>
    </source>
</reference>
<sequence>MKITPTGFPIAMDGSMVLVFEKVGWFNRSKGIVSRCRFCCSKEGQRGLDKRQEKIQNPRPQTRTGCKAEMIISYRPSGTYHVIKFEVSHNHETVASPFRHILQSQRKIGKVEAAQVDIAEGSGIAPKSVVEMMGQQAKKMFTKKRSKNSQNPPQTISIPATLPEKLSIWTRLSHIIDTNN</sequence>
<feature type="domain" description="FAR1" evidence="1">
    <location>
        <begin position="25"/>
        <end position="93"/>
    </location>
</feature>
<dbReference type="Pfam" id="PF03101">
    <property type="entry name" value="FAR1"/>
    <property type="match status" value="1"/>
</dbReference>
<organism evidence="2 3">
    <name type="scientific">Acorus gramineus</name>
    <name type="common">Dwarf sweet flag</name>
    <dbReference type="NCBI Taxonomy" id="55184"/>
    <lineage>
        <taxon>Eukaryota</taxon>
        <taxon>Viridiplantae</taxon>
        <taxon>Streptophyta</taxon>
        <taxon>Embryophyta</taxon>
        <taxon>Tracheophyta</taxon>
        <taxon>Spermatophyta</taxon>
        <taxon>Magnoliopsida</taxon>
        <taxon>Liliopsida</taxon>
        <taxon>Acoraceae</taxon>
        <taxon>Acorus</taxon>
    </lineage>
</organism>
<dbReference type="PANTHER" id="PTHR46328:SF34">
    <property type="entry name" value="PROTEIN FAR1-RELATED SEQUENCE 5-LIKE"/>
    <property type="match status" value="1"/>
</dbReference>